<dbReference type="CDD" id="cd05195">
    <property type="entry name" value="enoyl_red"/>
    <property type="match status" value="1"/>
</dbReference>
<dbReference type="Pfam" id="PF08659">
    <property type="entry name" value="KR"/>
    <property type="match status" value="1"/>
</dbReference>
<evidence type="ECO:0000259" key="9">
    <source>
        <dbReference type="PROSITE" id="PS52004"/>
    </source>
</evidence>
<evidence type="ECO:0000256" key="5">
    <source>
        <dbReference type="ARBA" id="ARBA00023268"/>
    </source>
</evidence>
<dbReference type="EMBL" id="RYZI01000095">
    <property type="protein sequence ID" value="RWA10956.1"/>
    <property type="molecule type" value="Genomic_DNA"/>
</dbReference>
<evidence type="ECO:0000256" key="6">
    <source>
        <dbReference type="ARBA" id="ARBA00023315"/>
    </source>
</evidence>
<dbReference type="CDD" id="cd02440">
    <property type="entry name" value="AdoMet_MTases"/>
    <property type="match status" value="1"/>
</dbReference>
<dbReference type="InterPro" id="IPR016039">
    <property type="entry name" value="Thiolase-like"/>
</dbReference>
<evidence type="ECO:0000256" key="3">
    <source>
        <dbReference type="ARBA" id="ARBA00022679"/>
    </source>
</evidence>
<evidence type="ECO:0000256" key="8">
    <source>
        <dbReference type="RuleBase" id="RU003694"/>
    </source>
</evidence>
<dbReference type="InterPro" id="IPR036291">
    <property type="entry name" value="NAD(P)-bd_dom_sf"/>
</dbReference>
<dbReference type="InterPro" id="IPR016035">
    <property type="entry name" value="Acyl_Trfase/lysoPLipase"/>
</dbReference>
<evidence type="ECO:0000256" key="4">
    <source>
        <dbReference type="ARBA" id="ARBA00023002"/>
    </source>
</evidence>
<reference evidence="11 12" key="1">
    <citation type="submission" date="2018-12" db="EMBL/GenBank/DDBJ databases">
        <title>Draft genome sequence of Xylaria grammica IHI A82.</title>
        <authorList>
            <person name="Buettner E."/>
            <person name="Kellner H."/>
        </authorList>
    </citation>
    <scope>NUCLEOTIDE SEQUENCE [LARGE SCALE GENOMIC DNA]</scope>
    <source>
        <strain evidence="11 12">IHI A82</strain>
    </source>
</reference>
<dbReference type="PANTHER" id="PTHR43775:SF29">
    <property type="entry name" value="ASPERFURANONE POLYKETIDE SYNTHASE AFOG-RELATED"/>
    <property type="match status" value="1"/>
</dbReference>
<dbReference type="InterPro" id="IPR013217">
    <property type="entry name" value="Methyltransf_12"/>
</dbReference>
<dbReference type="Pfam" id="PF00109">
    <property type="entry name" value="ketoacyl-synt"/>
    <property type="match status" value="1"/>
</dbReference>
<dbReference type="Pfam" id="PF08242">
    <property type="entry name" value="Methyltransf_12"/>
    <property type="match status" value="1"/>
</dbReference>
<dbReference type="InterPro" id="IPR020843">
    <property type="entry name" value="ER"/>
</dbReference>
<feature type="region of interest" description="N-terminal hotdog fold" evidence="7">
    <location>
        <begin position="586"/>
        <end position="743"/>
    </location>
</feature>
<feature type="active site" description="Proton donor; for dehydratase activity" evidence="7">
    <location>
        <position position="830"/>
    </location>
</feature>
<dbReference type="SUPFAM" id="SSF50129">
    <property type="entry name" value="GroES-like"/>
    <property type="match status" value="1"/>
</dbReference>
<dbReference type="STRING" id="363999.A0A439D9C3"/>
<dbReference type="SUPFAM" id="SSF53901">
    <property type="entry name" value="Thiolase-like"/>
    <property type="match status" value="1"/>
</dbReference>
<dbReference type="InterPro" id="IPR014031">
    <property type="entry name" value="Ketoacyl_synth_C"/>
</dbReference>
<proteinExistence type="inferred from homology"/>
<evidence type="ECO:0000256" key="1">
    <source>
        <dbReference type="ARBA" id="ARBA00022450"/>
    </source>
</evidence>
<keyword evidence="2" id="KW-0597">Phosphoprotein</keyword>
<dbReference type="SMART" id="SM00822">
    <property type="entry name" value="PKS_KR"/>
    <property type="match status" value="1"/>
</dbReference>
<dbReference type="SUPFAM" id="SSF53335">
    <property type="entry name" value="S-adenosyl-L-methionine-dependent methyltransferases"/>
    <property type="match status" value="1"/>
</dbReference>
<gene>
    <name evidence="11" type="ORF">EKO27_g4170</name>
</gene>
<dbReference type="InterPro" id="IPR014030">
    <property type="entry name" value="Ketoacyl_synth_N"/>
</dbReference>
<dbReference type="InterPro" id="IPR011032">
    <property type="entry name" value="GroES-like_sf"/>
</dbReference>
<dbReference type="Proteomes" id="UP000286045">
    <property type="component" value="Unassembled WGS sequence"/>
</dbReference>
<dbReference type="Pfam" id="PF02801">
    <property type="entry name" value="Ketoacyl-synt_C"/>
    <property type="match status" value="1"/>
</dbReference>
<feature type="region of interest" description="C-terminal hotdog fold" evidence="7">
    <location>
        <begin position="769"/>
        <end position="917"/>
    </location>
</feature>
<dbReference type="FunFam" id="3.40.50.720:FF:000209">
    <property type="entry name" value="Polyketide synthase Pks12"/>
    <property type="match status" value="1"/>
</dbReference>
<organism evidence="11 12">
    <name type="scientific">Xylaria grammica</name>
    <dbReference type="NCBI Taxonomy" id="363999"/>
    <lineage>
        <taxon>Eukaryota</taxon>
        <taxon>Fungi</taxon>
        <taxon>Dikarya</taxon>
        <taxon>Ascomycota</taxon>
        <taxon>Pezizomycotina</taxon>
        <taxon>Sordariomycetes</taxon>
        <taxon>Xylariomycetidae</taxon>
        <taxon>Xylariales</taxon>
        <taxon>Xylariaceae</taxon>
        <taxon>Xylaria</taxon>
    </lineage>
</organism>
<dbReference type="Pfam" id="PF14765">
    <property type="entry name" value="PS-DH"/>
    <property type="match status" value="1"/>
</dbReference>
<dbReference type="SUPFAM" id="SSF52151">
    <property type="entry name" value="FabD/lysophospholipase-like"/>
    <property type="match status" value="1"/>
</dbReference>
<evidence type="ECO:0008006" key="13">
    <source>
        <dbReference type="Google" id="ProtNLM"/>
    </source>
</evidence>
<accession>A0A439D9C3</accession>
<dbReference type="Gene3D" id="3.90.180.10">
    <property type="entry name" value="Medium-chain alcohol dehydrogenases, catalytic domain"/>
    <property type="match status" value="1"/>
</dbReference>
<dbReference type="PANTHER" id="PTHR43775">
    <property type="entry name" value="FATTY ACID SYNTHASE"/>
    <property type="match status" value="1"/>
</dbReference>
<keyword evidence="4" id="KW-0560">Oxidoreductase</keyword>
<dbReference type="InterPro" id="IPR042104">
    <property type="entry name" value="PKS_dehydratase_sf"/>
</dbReference>
<dbReference type="PROSITE" id="PS52004">
    <property type="entry name" value="KS3_2"/>
    <property type="match status" value="1"/>
</dbReference>
<dbReference type="InterPro" id="IPR049551">
    <property type="entry name" value="PKS_DH_C"/>
</dbReference>
<feature type="domain" description="PKS/mFAS DH" evidence="10">
    <location>
        <begin position="586"/>
        <end position="917"/>
    </location>
</feature>
<dbReference type="GO" id="GO:0006633">
    <property type="term" value="P:fatty acid biosynthetic process"/>
    <property type="evidence" value="ECO:0007669"/>
    <property type="project" value="TreeGrafter"/>
</dbReference>
<dbReference type="Gene3D" id="3.10.129.110">
    <property type="entry name" value="Polyketide synthase dehydratase"/>
    <property type="match status" value="1"/>
</dbReference>
<evidence type="ECO:0000259" key="10">
    <source>
        <dbReference type="PROSITE" id="PS52019"/>
    </source>
</evidence>
<dbReference type="CDD" id="cd00833">
    <property type="entry name" value="PKS"/>
    <property type="match status" value="1"/>
</dbReference>
<evidence type="ECO:0000313" key="12">
    <source>
        <dbReference type="Proteomes" id="UP000286045"/>
    </source>
</evidence>
<evidence type="ECO:0000313" key="11">
    <source>
        <dbReference type="EMBL" id="RWA10956.1"/>
    </source>
</evidence>
<dbReference type="InterPro" id="IPR057326">
    <property type="entry name" value="KR_dom"/>
</dbReference>
<dbReference type="Gene3D" id="3.40.50.150">
    <property type="entry name" value="Vaccinia Virus protein VP39"/>
    <property type="match status" value="1"/>
</dbReference>
<dbReference type="InterPro" id="IPR013968">
    <property type="entry name" value="PKS_KR"/>
</dbReference>
<keyword evidence="5" id="KW-0511">Multifunctional enzyme</keyword>
<keyword evidence="1" id="KW-0596">Phosphopantetheine</keyword>
<dbReference type="PROSITE" id="PS52019">
    <property type="entry name" value="PKS_MFAS_DH"/>
    <property type="match status" value="1"/>
</dbReference>
<comment type="similarity">
    <text evidence="8">Belongs to the thiolase-like superfamily. Beta-ketoacyl-ACP synthases family.</text>
</comment>
<dbReference type="GO" id="GO:1901336">
    <property type="term" value="P:lactone biosynthetic process"/>
    <property type="evidence" value="ECO:0007669"/>
    <property type="project" value="UniProtKB-ARBA"/>
</dbReference>
<dbReference type="Pfam" id="PF13602">
    <property type="entry name" value="ADH_zinc_N_2"/>
    <property type="match status" value="1"/>
</dbReference>
<dbReference type="InterPro" id="IPR014043">
    <property type="entry name" value="Acyl_transferase_dom"/>
</dbReference>
<dbReference type="InterPro" id="IPR029063">
    <property type="entry name" value="SAM-dependent_MTases_sf"/>
</dbReference>
<comment type="caution">
    <text evidence="11">The sequence shown here is derived from an EMBL/GenBank/DDBJ whole genome shotgun (WGS) entry which is preliminary data.</text>
</comment>
<evidence type="ECO:0000256" key="2">
    <source>
        <dbReference type="ARBA" id="ARBA00022553"/>
    </source>
</evidence>
<keyword evidence="3 8" id="KW-0808">Transferase</keyword>
<dbReference type="SMART" id="SM00827">
    <property type="entry name" value="PKS_AT"/>
    <property type="match status" value="1"/>
</dbReference>
<keyword evidence="6" id="KW-0012">Acyltransferase</keyword>
<dbReference type="InterPro" id="IPR049900">
    <property type="entry name" value="PKS_mFAS_DH"/>
</dbReference>
<keyword evidence="12" id="KW-1185">Reference proteome</keyword>
<dbReference type="SMART" id="SM00829">
    <property type="entry name" value="PKS_ER"/>
    <property type="match status" value="1"/>
</dbReference>
<dbReference type="Gene3D" id="3.40.50.720">
    <property type="entry name" value="NAD(P)-binding Rossmann-like Domain"/>
    <property type="match status" value="1"/>
</dbReference>
<dbReference type="SUPFAM" id="SSF51735">
    <property type="entry name" value="NAD(P)-binding Rossmann-fold domains"/>
    <property type="match status" value="2"/>
</dbReference>
<dbReference type="GO" id="GO:0016491">
    <property type="term" value="F:oxidoreductase activity"/>
    <property type="evidence" value="ECO:0007669"/>
    <property type="project" value="UniProtKB-KW"/>
</dbReference>
<dbReference type="InterPro" id="IPR020841">
    <property type="entry name" value="PKS_Beta-ketoAc_synthase_dom"/>
</dbReference>
<protein>
    <recommendedName>
        <fullName evidence="13">Carrier domain-containing protein</fullName>
    </recommendedName>
</protein>
<dbReference type="InterPro" id="IPR001227">
    <property type="entry name" value="Ac_transferase_dom_sf"/>
</dbReference>
<dbReference type="Gene3D" id="3.40.366.10">
    <property type="entry name" value="Malonyl-Coenzyme A Acyl Carrier Protein, domain 2"/>
    <property type="match status" value="1"/>
</dbReference>
<dbReference type="InterPro" id="IPR050091">
    <property type="entry name" value="PKS_NRPS_Biosynth_Enz"/>
</dbReference>
<evidence type="ECO:0000256" key="7">
    <source>
        <dbReference type="PROSITE-ProRule" id="PRU01363"/>
    </source>
</evidence>
<feature type="domain" description="Ketosynthase family 3 (KS3)" evidence="9">
    <location>
        <begin position="1"/>
        <end position="244"/>
    </location>
</feature>
<dbReference type="Gene3D" id="3.40.47.10">
    <property type="match status" value="1"/>
</dbReference>
<dbReference type="SMART" id="SM00825">
    <property type="entry name" value="PKS_KS"/>
    <property type="match status" value="1"/>
</dbReference>
<dbReference type="Pfam" id="PF16197">
    <property type="entry name" value="KAsynt_C_assoc"/>
    <property type="match status" value="1"/>
</dbReference>
<feature type="active site" description="Proton acceptor; for dehydratase activity" evidence="7">
    <location>
        <position position="616"/>
    </location>
</feature>
<dbReference type="InterPro" id="IPR032821">
    <property type="entry name" value="PKS_assoc"/>
</dbReference>
<sequence length="1968" mass="216632">MWVDVTETEKEIPIRALVVGANLLLAPELTAILGNMGFLSPDGRCFSFDKRANGYARGEGVLAVIVKPLVDAVADNNTIRAIIRSSGSNQDGRTPSLTQPNAISQEKLIRHVYQKAGLDPYLTRYVEAHGDPTETSALLRAFRDYRLQHEPLYLGSIKSNIGHLEGGSGLASGLASIVKTVLILEKGLIPPNALLDEVNPDIDTGSGRIVFPKESVGWPGEGFRRASINSFGIGGTNSHLVLDDACKYLHMRRLQGHHVCRLDIRNSVHGAESKPQDGIYPIKLLVWSAADEGAVRRMIKDFEVYYGSSVIHNPSKLNQLAYTLAERRSRMAWRAFATLDATESFKGDSLLALTKPIRALNRSVLAFIFTGQGAHYADMGLELLQYPVFERALGGINHVYAEVGCRWNLIGSGILDELHRKDHIALVKLLREFGVHPSAVVGHSSGEIAAASVPLVSYVTGALSERAASIIAYHRGQLAGKLRNSAGTDEAMCAIREQLEKDDVFAQKLDVGVAHHTKAMLAVAAEYSELLACLTDEPVRETDIHPDGVVGGREGRSRTVSGQATILESILPDGRAVTDVVEIGPHPALRRHVHDTFKAASFPRQRKGPGYYFLLHREKNARRTLLEFIGRLFCLGYPVSLSTADSSSQDPPPAPLVDYPQYPFNTSLHYWAEPRLRFLHPIVVDQNAHPTETILYLWPSQEASTKDAPSYQVKICAHRDGSRWLECFTAHLQAELDQGNGEADRGKELHLEAARFSEKHNKARAAACDKSVSQQAFYEFTQEIGIQYLKSFQLLHEIGWDRQMRATASVRRPLRTRESPTPLLHPTVLDACLQLTLVPISAGLSSKIEARVPRYLRNAWISAKGWDAVSANVSVTAREMPGAGNHANDIHVMSNEGHPLCVIEDLKGSQLLYGIDWKPQLSLLSPQQLRQWCHVESSPVDEATLGGFLEDMESALIISLRQALRRISDEDLRSTYTPAHQAASSISFYPAANSDAPDHGVTIAAARNLRALITRERDPLEVFFRDGLAERFYDAITNDVFKPDAKRSLDLASHERPNLRLLEVGAGTGSMTQRVLAALLELEARDGAAKFQDYTYTDISTAFFEAARNRSHDAKSRIMYRTLDLELDPIEQGYEEGAYDIVLAGSVLHATADLAATLREVNIVWGLLPSWWLAKEDWRVHSPLASEQKWDELLRETGFSGNDVVVRDSEGTSSHVWSLVVSTAARKSLMASTTLGSGRDIIVIVDPKSRIQQSIAEILVDQQSGSIKCLSEARGMKWEPSMILVSLLEVGTLFLADMSKEGFEQLQQAVSGPQRVVWVTLTGISDTNFPKFQLATGFFRTLQSESPSKTFVTLAIESCDTTSPGSAAVHVLQVLTTPLQDNMKTDYVVRDGLLHTGRLLRNPSTGEELDRLVSPTLREEPWQSGSGVKLEIGTPGILDTLRFVEDPDFRDLMVSLGQLEGEDGPPGLECAGMVTRAGSRCSNRKPGDPVVLVRPGSARSHPRAHWKATVKIPHSLSLEEAVSVINPAMAAYRALVDLARIEKGEKVLIHSAAGSTGQMAILIANWVGAEVFATVGYNDKKDFLVREFHVAEDHIFYSRDPSFAKGVMRMTHGRGVDVILNSLSGQALQSTWECTAPYGRFVEMGKTDIQTNTPLPMGRFWKNVSFFALDVQHISQTDLDLTQRLLTSVVDMLTSGIIKPPLPTRVFPPQRVEEAFRTVQSGKHTVWRVRKMYYPMVGQERGQTSHRPFALGNVLLSDGGRARAVLAACGGTMPPVKGYINSANILQDAIFENMTYEQWDLTVRTKLTSSWALHALLPADLDFFVLLSSVSGLHGIPSQSNYAASCTYQDALARYRVAHGRKATSLGMGWMQAVGIVAETDRYTRTTQAMAHIDPISEDALLALLDVSLRPVPRALGRVAEPGRHRPHDAAAGALAEGEKPTRDLLRPMFSAFLRLAVVRFQGGRGDL</sequence>
<name>A0A439D9C3_9PEZI</name>
<dbReference type="GO" id="GO:0004312">
    <property type="term" value="F:fatty acid synthase activity"/>
    <property type="evidence" value="ECO:0007669"/>
    <property type="project" value="TreeGrafter"/>
</dbReference>
<dbReference type="GO" id="GO:0044550">
    <property type="term" value="P:secondary metabolite biosynthetic process"/>
    <property type="evidence" value="ECO:0007669"/>
    <property type="project" value="TreeGrafter"/>
</dbReference>